<protein>
    <submittedName>
        <fullName evidence="1">Macrocin-O-methyltransferase (TylF)</fullName>
    </submittedName>
</protein>
<keyword evidence="1" id="KW-0489">Methyltransferase</keyword>
<dbReference type="RefSeq" id="WP_152985122.1">
    <property type="nucleotide sequence ID" value="NZ_CP043570.1"/>
</dbReference>
<dbReference type="InterPro" id="IPR029063">
    <property type="entry name" value="SAM-dependent_MTases_sf"/>
</dbReference>
<dbReference type="GO" id="GO:0008168">
    <property type="term" value="F:methyltransferase activity"/>
    <property type="evidence" value="ECO:0007669"/>
    <property type="project" value="UniProtKB-KW"/>
</dbReference>
<sequence>MPVDPRLAERFLRVRTRLPGVPELPTRSFGPDEDRWYSYKFTALDEAVRDVRLPGDFLQLGVFKGQCARFLHARMPAGRRLYLLDSFEGLPEDWMGTWRKGAFALAPEDIPVFEAANVEVVPGWFSDTVDGVAARLDAPLALIHADADLYSSTLEALAGLDARIAPGTVILFDEYFMQAGDDFRDDEHRALLDWCQRYDRDFEYLWKSEWVQVAVRITR</sequence>
<keyword evidence="2" id="KW-1185">Reference proteome</keyword>
<dbReference type="GO" id="GO:0032259">
    <property type="term" value="P:methylation"/>
    <property type="evidence" value="ECO:0007669"/>
    <property type="project" value="UniProtKB-KW"/>
</dbReference>
<dbReference type="PANTHER" id="PTHR40036:SF1">
    <property type="entry name" value="MACROCIN O-METHYLTRANSFERASE"/>
    <property type="match status" value="1"/>
</dbReference>
<dbReference type="Gene3D" id="3.40.50.150">
    <property type="entry name" value="Vaccinia Virus protein VP39"/>
    <property type="match status" value="1"/>
</dbReference>
<name>A0A0S1AZU6_9GAMM</name>
<dbReference type="SUPFAM" id="SSF53335">
    <property type="entry name" value="S-adenosyl-L-methionine-dependent methyltransferases"/>
    <property type="match status" value="1"/>
</dbReference>
<keyword evidence="1" id="KW-0808">Transferase</keyword>
<organism evidence="1 2">
    <name type="scientific">Stenotrophomonas acidaminiphila</name>
    <dbReference type="NCBI Taxonomy" id="128780"/>
    <lineage>
        <taxon>Bacteria</taxon>
        <taxon>Pseudomonadati</taxon>
        <taxon>Pseudomonadota</taxon>
        <taxon>Gammaproteobacteria</taxon>
        <taxon>Lysobacterales</taxon>
        <taxon>Lysobacteraceae</taxon>
        <taxon>Stenotrophomonas</taxon>
    </lineage>
</organism>
<dbReference type="KEGG" id="sacz:AOT14_19600"/>
<reference evidence="1 2" key="1">
    <citation type="journal article" date="2015" name="Genome Announc.">
        <title>Complete Genome Sequencing of Stenotrophomonas acidaminiphila ZAC14D2_NAIMI4_2, a Multidrug-Resistant Strain Isolated from Sediments of a Polluted River in Mexico, Uncovers New Antibiotic Resistance Genes and a Novel Class-II Lasso Peptide Biosynthesis Gene Cluster.</title>
        <authorList>
            <person name="Vinuesa P."/>
            <person name="Ochoa-Sanchez L.E."/>
        </authorList>
    </citation>
    <scope>NUCLEOTIDE SEQUENCE [LARGE SCALE GENOMIC DNA]</scope>
    <source>
        <strain evidence="1 2">ZAC14D2_NAIMI4_2</strain>
    </source>
</reference>
<dbReference type="PANTHER" id="PTHR40036">
    <property type="entry name" value="MACROCIN O-METHYLTRANSFERASE"/>
    <property type="match status" value="1"/>
</dbReference>
<accession>A0A0S1AZU6</accession>
<gene>
    <name evidence="1" type="ORF">AOT14_19600</name>
</gene>
<dbReference type="InterPro" id="IPR008884">
    <property type="entry name" value="TylF_MeTrfase"/>
</dbReference>
<dbReference type="Pfam" id="PF05711">
    <property type="entry name" value="TylF"/>
    <property type="match status" value="2"/>
</dbReference>
<dbReference type="EMBL" id="CP012900">
    <property type="protein sequence ID" value="ALJ28337.1"/>
    <property type="molecule type" value="Genomic_DNA"/>
</dbReference>
<dbReference type="AlphaFoldDB" id="A0A0S1AZU6"/>
<evidence type="ECO:0000313" key="1">
    <source>
        <dbReference type="EMBL" id="ALJ28337.1"/>
    </source>
</evidence>
<dbReference type="Proteomes" id="UP000061010">
    <property type="component" value="Chromosome"/>
</dbReference>
<evidence type="ECO:0000313" key="2">
    <source>
        <dbReference type="Proteomes" id="UP000061010"/>
    </source>
</evidence>
<proteinExistence type="predicted"/>
<dbReference type="PATRIC" id="fig|128780.6.peg.1969"/>